<dbReference type="Proteomes" id="UP000230282">
    <property type="component" value="Unassembled WGS sequence"/>
</dbReference>
<accession>A0A2M8RU69</accession>
<dbReference type="PANTHER" id="PTHR47371">
    <property type="entry name" value="LIPOTEICHOIC ACID SYNTHASE"/>
    <property type="match status" value="1"/>
</dbReference>
<dbReference type="PANTHER" id="PTHR47371:SF3">
    <property type="entry name" value="PHOSPHOGLYCEROL TRANSFERASE I"/>
    <property type="match status" value="1"/>
</dbReference>
<feature type="transmembrane region" description="Helical" evidence="6">
    <location>
        <begin position="15"/>
        <end position="35"/>
    </location>
</feature>
<name>A0A2M8RU69_9PAST</name>
<dbReference type="InterPro" id="IPR050448">
    <property type="entry name" value="OpgB/LTA_synthase_biosynth"/>
</dbReference>
<evidence type="ECO:0000256" key="6">
    <source>
        <dbReference type="SAM" id="Phobius"/>
    </source>
</evidence>
<keyword evidence="9" id="KW-1185">Reference proteome</keyword>
<dbReference type="SUPFAM" id="SSF53649">
    <property type="entry name" value="Alkaline phosphatase-like"/>
    <property type="match status" value="1"/>
</dbReference>
<evidence type="ECO:0000256" key="4">
    <source>
        <dbReference type="ARBA" id="ARBA00022989"/>
    </source>
</evidence>
<gene>
    <name evidence="8" type="ORF">CVP04_08835</name>
</gene>
<dbReference type="AlphaFoldDB" id="A0A2M8RU69"/>
<protein>
    <submittedName>
        <fullName evidence="8">Arylsulfatase</fullName>
    </submittedName>
</protein>
<proteinExistence type="predicted"/>
<evidence type="ECO:0000259" key="7">
    <source>
        <dbReference type="Pfam" id="PF00884"/>
    </source>
</evidence>
<dbReference type="GO" id="GO:0005886">
    <property type="term" value="C:plasma membrane"/>
    <property type="evidence" value="ECO:0007669"/>
    <property type="project" value="UniProtKB-SubCell"/>
</dbReference>
<dbReference type="InterPro" id="IPR000917">
    <property type="entry name" value="Sulfatase_N"/>
</dbReference>
<dbReference type="EMBL" id="PHGZ01000020">
    <property type="protein sequence ID" value="PJG82432.1"/>
    <property type="molecule type" value="Genomic_DNA"/>
</dbReference>
<comment type="caution">
    <text evidence="8">The sequence shown here is derived from an EMBL/GenBank/DDBJ whole genome shotgun (WGS) entry which is preliminary data.</text>
</comment>
<sequence>MFERFFLSAQQDMKLAILAPLICALFRLIFIRFYGPQYSLKQDWRKLYHCFRYGFWWGMDFNAYVFLVPLVLISLPSIFFADYFVFGDILRIIGLSLYLLVLYVAFIGKMIFYYHFRDIFNATMRLGGKADKRNLLDIFFNQHHGAWLLLSCIPFLALCVFAADALLKLPSVPYPQIENVFLAYAFNFLFVAFCVVGFYYCRFGGSLKHADKPEWDEVPEIVKADIFLGKATVDDLVAIEMVYSRPVQDLLNHNDEQSSEILRREPLFADVTSAVINRENLLARFKKRAQGARITPPKKIFFLLGESYTQAPFDPLYDNLHLSDRGKAFRADPHSFVINNFLPAGLISQPAITSLISGLFDSNLEINEREIFWHNTSLLSLPLQLKKLGYKTHLWYGGGLSWSSLGLFSQASGFDRVYGGNEICPKDTPKTWLGIYDHLFLQQTAKNIVTTDSEEFEFHFIYTTSNHGPYTIPIKKYGWDAEKIMPNVPSSLKKDKAKLADLGTYWYADQALFDFVDEIKTRYPDSLIIVTGDHSRPVLPLNHDIIKRQEETLRERFCTSFAMYHPQFTQAMFAGNTIGGHMNILPTIIESIAPAGFEYYSLAPSFFEPLERVVTPYHWLTANQMGYYQDRIAQTLTVSADEVDLIRNTARFESERDAVVELTGWLVRHPEFLLNAKEPSEL</sequence>
<dbReference type="Pfam" id="PF00884">
    <property type="entry name" value="Sulfatase"/>
    <property type="match status" value="1"/>
</dbReference>
<comment type="subcellular location">
    <subcellularLocation>
        <location evidence="1">Cell membrane</location>
        <topology evidence="1">Multi-pass membrane protein</topology>
    </subcellularLocation>
</comment>
<feature type="transmembrane region" description="Helical" evidence="6">
    <location>
        <begin position="97"/>
        <end position="116"/>
    </location>
</feature>
<feature type="transmembrane region" description="Helical" evidence="6">
    <location>
        <begin position="146"/>
        <end position="167"/>
    </location>
</feature>
<keyword evidence="3 6" id="KW-0812">Transmembrane</keyword>
<evidence type="ECO:0000256" key="2">
    <source>
        <dbReference type="ARBA" id="ARBA00022475"/>
    </source>
</evidence>
<dbReference type="OrthoDB" id="9760224at2"/>
<organism evidence="8 9">
    <name type="scientific">Caviibacterium pharyngocola</name>
    <dbReference type="NCBI Taxonomy" id="28159"/>
    <lineage>
        <taxon>Bacteria</taxon>
        <taxon>Pseudomonadati</taxon>
        <taxon>Pseudomonadota</taxon>
        <taxon>Gammaproteobacteria</taxon>
        <taxon>Pasteurellales</taxon>
        <taxon>Pasteurellaceae</taxon>
        <taxon>Caviibacterium</taxon>
    </lineage>
</organism>
<feature type="domain" description="Sulfatase N-terminal" evidence="7">
    <location>
        <begin position="336"/>
        <end position="589"/>
    </location>
</feature>
<evidence type="ECO:0000256" key="3">
    <source>
        <dbReference type="ARBA" id="ARBA00022692"/>
    </source>
</evidence>
<evidence type="ECO:0000313" key="9">
    <source>
        <dbReference type="Proteomes" id="UP000230282"/>
    </source>
</evidence>
<evidence type="ECO:0000256" key="1">
    <source>
        <dbReference type="ARBA" id="ARBA00004651"/>
    </source>
</evidence>
<feature type="transmembrane region" description="Helical" evidence="6">
    <location>
        <begin position="63"/>
        <end position="85"/>
    </location>
</feature>
<dbReference type="InterPro" id="IPR017850">
    <property type="entry name" value="Alkaline_phosphatase_core_sf"/>
</dbReference>
<keyword evidence="2" id="KW-1003">Cell membrane</keyword>
<keyword evidence="5 6" id="KW-0472">Membrane</keyword>
<feature type="transmembrane region" description="Helical" evidence="6">
    <location>
        <begin position="179"/>
        <end position="200"/>
    </location>
</feature>
<dbReference type="Gene3D" id="3.40.720.10">
    <property type="entry name" value="Alkaline Phosphatase, subunit A"/>
    <property type="match status" value="1"/>
</dbReference>
<reference evidence="8 9" key="1">
    <citation type="submission" date="2017-11" db="EMBL/GenBank/DDBJ databases">
        <title>Reclassification of Bisgaard taxon 5 as Caviibacterium pharyngocola gen. nov., sp. nov.</title>
        <authorList>
            <person name="Christensen H."/>
        </authorList>
    </citation>
    <scope>NUCLEOTIDE SEQUENCE [LARGE SCALE GENOMIC DNA]</scope>
    <source>
        <strain evidence="8 9">7_3</strain>
    </source>
</reference>
<keyword evidence="4 6" id="KW-1133">Transmembrane helix</keyword>
<evidence type="ECO:0000256" key="5">
    <source>
        <dbReference type="ARBA" id="ARBA00023136"/>
    </source>
</evidence>
<evidence type="ECO:0000313" key="8">
    <source>
        <dbReference type="EMBL" id="PJG82432.1"/>
    </source>
</evidence>